<comment type="caution">
    <text evidence="2">The sequence shown here is derived from an EMBL/GenBank/DDBJ whole genome shotgun (WGS) entry which is preliminary data.</text>
</comment>
<dbReference type="OrthoDB" id="364513at2759"/>
<dbReference type="GO" id="GO:0005675">
    <property type="term" value="C:transcription factor TFIIH holo complex"/>
    <property type="evidence" value="ECO:0007669"/>
    <property type="project" value="TreeGrafter"/>
</dbReference>
<dbReference type="GO" id="GO:0001671">
    <property type="term" value="F:ATPase activator activity"/>
    <property type="evidence" value="ECO:0007669"/>
    <property type="project" value="InterPro"/>
</dbReference>
<comment type="function">
    <text evidence="1">Component of the general transcription and DNA repair factor IIH (TFIIH) core complex which is involved in general and transcription-coupled nucleotide excision repair (NER) of damaged DNA.</text>
</comment>
<dbReference type="Proteomes" id="UP000314294">
    <property type="component" value="Unassembled WGS sequence"/>
</dbReference>
<reference evidence="2 3" key="1">
    <citation type="submission" date="2019-03" db="EMBL/GenBank/DDBJ databases">
        <title>First draft genome of Liparis tanakae, snailfish: a comprehensive survey of snailfish specific genes.</title>
        <authorList>
            <person name="Kim W."/>
            <person name="Song I."/>
            <person name="Jeong J.-H."/>
            <person name="Kim D."/>
            <person name="Kim S."/>
            <person name="Ryu S."/>
            <person name="Song J.Y."/>
            <person name="Lee S.K."/>
        </authorList>
    </citation>
    <scope>NUCLEOTIDE SEQUENCE [LARGE SCALE GENOMIC DNA]</scope>
    <source>
        <tissue evidence="2">Muscle</tissue>
    </source>
</reference>
<dbReference type="Pfam" id="PF03849">
    <property type="entry name" value="Tfb2"/>
    <property type="match status" value="1"/>
</dbReference>
<protein>
    <recommendedName>
        <fullName evidence="1">General transcription factor IIH subunit 4</fullName>
    </recommendedName>
</protein>
<sequence length="141" mass="14961">MERWEVVLQFMVGSPCAAVSQDLAQLLVQAGLMKSEAGEAPYITSAGFQFLLLDTASQLWYFTLQYLNTAQFKNTEDRLVFFGGLVLESGLGVWSLGSGLGGPDSGGCRTVCLVLGSGLGGLVLGVQTLEDAGRCSVMSRE</sequence>
<dbReference type="PANTHER" id="PTHR13152">
    <property type="entry name" value="TFIIH, POLYPEPTIDE 4"/>
    <property type="match status" value="1"/>
</dbReference>
<dbReference type="GO" id="GO:0003690">
    <property type="term" value="F:double-stranded DNA binding"/>
    <property type="evidence" value="ECO:0007669"/>
    <property type="project" value="TreeGrafter"/>
</dbReference>
<dbReference type="GO" id="GO:0000439">
    <property type="term" value="C:transcription factor TFIIH core complex"/>
    <property type="evidence" value="ECO:0007669"/>
    <property type="project" value="InterPro"/>
</dbReference>
<dbReference type="AlphaFoldDB" id="A0A4Z2E5S2"/>
<keyword evidence="1" id="KW-0805">Transcription regulation</keyword>
<dbReference type="InterPro" id="IPR004598">
    <property type="entry name" value="TFIIH_p52/Tfb2"/>
</dbReference>
<comment type="subcellular location">
    <subcellularLocation>
        <location evidence="1">Nucleus</location>
    </subcellularLocation>
</comment>
<gene>
    <name evidence="2" type="primary">GTF2H4_0</name>
    <name evidence="2" type="ORF">EYF80_065768</name>
</gene>
<dbReference type="EMBL" id="SRLO01016396">
    <property type="protein sequence ID" value="TNN24109.1"/>
    <property type="molecule type" value="Genomic_DNA"/>
</dbReference>
<keyword evidence="1" id="KW-0227">DNA damage</keyword>
<keyword evidence="3" id="KW-1185">Reference proteome</keyword>
<keyword evidence="1" id="KW-0539">Nucleus</keyword>
<keyword evidence="1" id="KW-0234">DNA repair</keyword>
<accession>A0A4Z2E5S2</accession>
<comment type="similarity">
    <text evidence="1">Belongs to the TFB2 family.</text>
</comment>
<keyword evidence="1" id="KW-0804">Transcription</keyword>
<proteinExistence type="inferred from homology"/>
<dbReference type="GO" id="GO:0006289">
    <property type="term" value="P:nucleotide-excision repair"/>
    <property type="evidence" value="ECO:0007669"/>
    <property type="project" value="InterPro"/>
</dbReference>
<organism evidence="2 3">
    <name type="scientific">Liparis tanakae</name>
    <name type="common">Tanaka's snailfish</name>
    <dbReference type="NCBI Taxonomy" id="230148"/>
    <lineage>
        <taxon>Eukaryota</taxon>
        <taxon>Metazoa</taxon>
        <taxon>Chordata</taxon>
        <taxon>Craniata</taxon>
        <taxon>Vertebrata</taxon>
        <taxon>Euteleostomi</taxon>
        <taxon>Actinopterygii</taxon>
        <taxon>Neopterygii</taxon>
        <taxon>Teleostei</taxon>
        <taxon>Neoteleostei</taxon>
        <taxon>Acanthomorphata</taxon>
        <taxon>Eupercaria</taxon>
        <taxon>Perciformes</taxon>
        <taxon>Cottioidei</taxon>
        <taxon>Cottales</taxon>
        <taxon>Liparidae</taxon>
        <taxon>Liparis</taxon>
    </lineage>
</organism>
<evidence type="ECO:0000313" key="3">
    <source>
        <dbReference type="Proteomes" id="UP000314294"/>
    </source>
</evidence>
<name>A0A4Z2E5S2_9TELE</name>
<evidence type="ECO:0000256" key="1">
    <source>
        <dbReference type="RuleBase" id="RU364024"/>
    </source>
</evidence>
<evidence type="ECO:0000313" key="2">
    <source>
        <dbReference type="EMBL" id="TNN24109.1"/>
    </source>
</evidence>
<dbReference type="PANTHER" id="PTHR13152:SF0">
    <property type="entry name" value="GENERAL TRANSCRIPTION FACTOR IIH SUBUNIT 4"/>
    <property type="match status" value="1"/>
</dbReference>